<dbReference type="AlphaFoldDB" id="A0A932M101"/>
<dbReference type="InterPro" id="IPR004394">
    <property type="entry name" value="Iojap/RsfS/C7orf30"/>
</dbReference>
<proteinExistence type="inferred from homology"/>
<comment type="caution">
    <text evidence="3">The sequence shown here is derived from an EMBL/GenBank/DDBJ whole genome shotgun (WGS) entry which is preliminary data.</text>
</comment>
<dbReference type="Gene3D" id="3.30.460.10">
    <property type="entry name" value="Beta Polymerase, domain 2"/>
    <property type="match status" value="1"/>
</dbReference>
<evidence type="ECO:0000256" key="1">
    <source>
        <dbReference type="ARBA" id="ARBA00010574"/>
    </source>
</evidence>
<dbReference type="GO" id="GO:0090071">
    <property type="term" value="P:negative regulation of ribosome biogenesis"/>
    <property type="evidence" value="ECO:0007669"/>
    <property type="project" value="UniProtKB-UniRule"/>
</dbReference>
<dbReference type="GO" id="GO:0043023">
    <property type="term" value="F:ribosomal large subunit binding"/>
    <property type="evidence" value="ECO:0007669"/>
    <property type="project" value="TreeGrafter"/>
</dbReference>
<dbReference type="PANTHER" id="PTHR21043">
    <property type="entry name" value="IOJAP SUPERFAMILY ORTHOLOG"/>
    <property type="match status" value="1"/>
</dbReference>
<evidence type="ECO:0000256" key="2">
    <source>
        <dbReference type="HAMAP-Rule" id="MF_01477"/>
    </source>
</evidence>
<dbReference type="HAMAP" id="MF_01477">
    <property type="entry name" value="Iojap_RsfS"/>
    <property type="match status" value="1"/>
</dbReference>
<dbReference type="PANTHER" id="PTHR21043:SF0">
    <property type="entry name" value="MITOCHONDRIAL ASSEMBLY OF RIBOSOMAL LARGE SUBUNIT PROTEIN 1"/>
    <property type="match status" value="1"/>
</dbReference>
<comment type="function">
    <text evidence="2">Functions as a ribosomal silencing factor. Interacts with ribosomal protein uL14 (rplN), blocking formation of intersubunit bridge B8. Prevents association of the 30S and 50S ribosomal subunits and the formation of functional ribosomes, thus repressing translation.</text>
</comment>
<protein>
    <recommendedName>
        <fullName evidence="2">Ribosomal silencing factor RsfS</fullName>
    </recommendedName>
</protein>
<dbReference type="GO" id="GO:0005737">
    <property type="term" value="C:cytoplasm"/>
    <property type="evidence" value="ECO:0007669"/>
    <property type="project" value="UniProtKB-SubCell"/>
</dbReference>
<accession>A0A932M101</accession>
<dbReference type="EMBL" id="JACPSX010000211">
    <property type="protein sequence ID" value="MBI3015563.1"/>
    <property type="molecule type" value="Genomic_DNA"/>
</dbReference>
<keyword evidence="2" id="KW-0963">Cytoplasm</keyword>
<dbReference type="Proteomes" id="UP000741360">
    <property type="component" value="Unassembled WGS sequence"/>
</dbReference>
<dbReference type="GO" id="GO:0017148">
    <property type="term" value="P:negative regulation of translation"/>
    <property type="evidence" value="ECO:0007669"/>
    <property type="project" value="UniProtKB-UniRule"/>
</dbReference>
<dbReference type="Pfam" id="PF02410">
    <property type="entry name" value="RsfS"/>
    <property type="match status" value="1"/>
</dbReference>
<dbReference type="NCBIfam" id="TIGR00090">
    <property type="entry name" value="rsfS_iojap_ybeB"/>
    <property type="match status" value="1"/>
</dbReference>
<comment type="subunit">
    <text evidence="2">Interacts with ribosomal protein uL14 (rplN).</text>
</comment>
<evidence type="ECO:0000313" key="4">
    <source>
        <dbReference type="Proteomes" id="UP000741360"/>
    </source>
</evidence>
<reference evidence="3" key="1">
    <citation type="submission" date="2020-07" db="EMBL/GenBank/DDBJ databases">
        <title>Huge and variable diversity of episymbiotic CPR bacteria and DPANN archaea in groundwater ecosystems.</title>
        <authorList>
            <person name="He C.Y."/>
            <person name="Keren R."/>
            <person name="Whittaker M."/>
            <person name="Farag I.F."/>
            <person name="Doudna J."/>
            <person name="Cate J.H.D."/>
            <person name="Banfield J.F."/>
        </authorList>
    </citation>
    <scope>NUCLEOTIDE SEQUENCE</scope>
    <source>
        <strain evidence="3">NC_groundwater_717_Ag_S-0.2um_59_8</strain>
    </source>
</reference>
<organism evidence="3 4">
    <name type="scientific">Tectimicrobiota bacterium</name>
    <dbReference type="NCBI Taxonomy" id="2528274"/>
    <lineage>
        <taxon>Bacteria</taxon>
        <taxon>Pseudomonadati</taxon>
        <taxon>Nitrospinota/Tectimicrobiota group</taxon>
        <taxon>Candidatus Tectimicrobiota</taxon>
    </lineage>
</organism>
<gene>
    <name evidence="2 3" type="primary">rsfS</name>
    <name evidence="3" type="ORF">HYY65_10990</name>
</gene>
<dbReference type="SUPFAM" id="SSF81301">
    <property type="entry name" value="Nucleotidyltransferase"/>
    <property type="match status" value="1"/>
</dbReference>
<keyword evidence="2" id="KW-0810">Translation regulation</keyword>
<dbReference type="InterPro" id="IPR043519">
    <property type="entry name" value="NT_sf"/>
</dbReference>
<comment type="similarity">
    <text evidence="1 2">Belongs to the Iojap/RsfS family.</text>
</comment>
<dbReference type="GO" id="GO:0042256">
    <property type="term" value="P:cytosolic ribosome assembly"/>
    <property type="evidence" value="ECO:0007669"/>
    <property type="project" value="UniProtKB-UniRule"/>
</dbReference>
<name>A0A932M101_UNCTE</name>
<evidence type="ECO:0000313" key="3">
    <source>
        <dbReference type="EMBL" id="MBI3015563.1"/>
    </source>
</evidence>
<comment type="subcellular location">
    <subcellularLocation>
        <location evidence="2">Cytoplasm</location>
    </subcellularLocation>
</comment>
<sequence>MALSVEERLKICGRVAEEKKAQDSILLDLREFSTITDFFLICSGQSERQVKTIADAIDEVLSQNGVHPVGREGYDEGRWVLLDYDEFIVHIFQPEIRKFYDLERLWGMAAQHWVERAGAFMVAPQRRPATL</sequence>
<keyword evidence="2" id="KW-0678">Repressor</keyword>